<feature type="transmembrane region" description="Helical" evidence="1">
    <location>
        <begin position="82"/>
        <end position="100"/>
    </location>
</feature>
<sequence>MFSGCIRYSPMLRCDMCLAFIPDMLSPKPKNTYKLLRIRHILHMNTNGFKGAKIMCGMSWMAQADSKIGLVTTVVTLSKEEWIPIHVIMANFYIVIIIVGRECREWDNMKSELTIKGGFV</sequence>
<proteinExistence type="predicted"/>
<dbReference type="EMBL" id="HACG01026500">
    <property type="protein sequence ID" value="CEK73365.1"/>
    <property type="molecule type" value="Transcribed_RNA"/>
</dbReference>
<organism evidence="2">
    <name type="scientific">Arion vulgaris</name>
    <dbReference type="NCBI Taxonomy" id="1028688"/>
    <lineage>
        <taxon>Eukaryota</taxon>
        <taxon>Metazoa</taxon>
        <taxon>Spiralia</taxon>
        <taxon>Lophotrochozoa</taxon>
        <taxon>Mollusca</taxon>
        <taxon>Gastropoda</taxon>
        <taxon>Heterobranchia</taxon>
        <taxon>Euthyneura</taxon>
        <taxon>Panpulmonata</taxon>
        <taxon>Eupulmonata</taxon>
        <taxon>Stylommatophora</taxon>
        <taxon>Helicina</taxon>
        <taxon>Arionoidea</taxon>
        <taxon>Arionidae</taxon>
        <taxon>Arion</taxon>
    </lineage>
</organism>
<dbReference type="AlphaFoldDB" id="A0A0B7A065"/>
<evidence type="ECO:0000256" key="1">
    <source>
        <dbReference type="SAM" id="Phobius"/>
    </source>
</evidence>
<gene>
    <name evidence="2" type="primary">ORF86470</name>
</gene>
<keyword evidence="1" id="KW-1133">Transmembrane helix</keyword>
<protein>
    <submittedName>
        <fullName evidence="2">Uncharacterized protein</fullName>
    </submittedName>
</protein>
<keyword evidence="1" id="KW-0812">Transmembrane</keyword>
<name>A0A0B7A065_9EUPU</name>
<accession>A0A0B7A065</accession>
<keyword evidence="1" id="KW-0472">Membrane</keyword>
<reference evidence="2" key="1">
    <citation type="submission" date="2014-12" db="EMBL/GenBank/DDBJ databases">
        <title>Insight into the proteome of Arion vulgaris.</title>
        <authorList>
            <person name="Aradska J."/>
            <person name="Bulat T."/>
            <person name="Smidak R."/>
            <person name="Sarate P."/>
            <person name="Gangsoo J."/>
            <person name="Sialana F."/>
            <person name="Bilban M."/>
            <person name="Lubec G."/>
        </authorList>
    </citation>
    <scope>NUCLEOTIDE SEQUENCE</scope>
    <source>
        <tissue evidence="2">Skin</tissue>
    </source>
</reference>
<evidence type="ECO:0000313" key="2">
    <source>
        <dbReference type="EMBL" id="CEK73365.1"/>
    </source>
</evidence>
<feature type="non-terminal residue" evidence="2">
    <location>
        <position position="120"/>
    </location>
</feature>